<dbReference type="PANTHER" id="PTHR22911:SF6">
    <property type="entry name" value="SOLUTE CARRIER FAMILY 35 MEMBER G1"/>
    <property type="match status" value="1"/>
</dbReference>
<dbReference type="EMBL" id="BMZA01000001">
    <property type="protein sequence ID" value="GGY92428.1"/>
    <property type="molecule type" value="Genomic_DNA"/>
</dbReference>
<evidence type="ECO:0000256" key="1">
    <source>
        <dbReference type="ARBA" id="ARBA00004141"/>
    </source>
</evidence>
<feature type="domain" description="EamA" evidence="7">
    <location>
        <begin position="159"/>
        <end position="288"/>
    </location>
</feature>
<protein>
    <recommendedName>
        <fullName evidence="7">EamA domain-containing protein</fullName>
    </recommendedName>
</protein>
<dbReference type="RefSeq" id="WP_189619412.1">
    <property type="nucleotide sequence ID" value="NZ_BMZA01000001.1"/>
</dbReference>
<dbReference type="InterPro" id="IPR037185">
    <property type="entry name" value="EmrE-like"/>
</dbReference>
<keyword evidence="5 6" id="KW-0472">Membrane</keyword>
<keyword evidence="4 6" id="KW-1133">Transmembrane helix</keyword>
<dbReference type="Gene3D" id="1.10.3730.20">
    <property type="match status" value="1"/>
</dbReference>
<dbReference type="Pfam" id="PF00892">
    <property type="entry name" value="EamA"/>
    <property type="match status" value="2"/>
</dbReference>
<evidence type="ECO:0000256" key="6">
    <source>
        <dbReference type="SAM" id="Phobius"/>
    </source>
</evidence>
<feature type="transmembrane region" description="Helical" evidence="6">
    <location>
        <begin position="189"/>
        <end position="210"/>
    </location>
</feature>
<sequence length="294" mass="30990">MPDRPQVLPASWFPALSTLAGIATFSAMDAAMKGAALAAGVFTPLLLRNVCGAVISCPLWLANGSPRPSRQGLAVHCQRAVVTAIMAALFFYGLVRIPLAEGLAISFIAPVLALYIAALMLGERIRARAVKASVLGLLGVAVIAAGRFQLGGITRDTALGIAAILLSAVFYAFNLVLQRKQAQLARPIEIALFQSLLVALVLTPAAPWLLRPVGLATAGMIVLAAVLATLSLLLLAWGYARAEAQVLVPIEYSGFLWAALFGWLFFAEPLTPTTLAGAALVMAGCWMAVHRHRE</sequence>
<comment type="similarity">
    <text evidence="2">Belongs to the drug/metabolite transporter (DMT) superfamily. 10 TMS drug/metabolite exporter (DME) (TC 2.A.7.3) family.</text>
</comment>
<feature type="transmembrane region" description="Helical" evidence="6">
    <location>
        <begin position="158"/>
        <end position="177"/>
    </location>
</feature>
<feature type="transmembrane region" description="Helical" evidence="6">
    <location>
        <begin position="216"/>
        <end position="239"/>
    </location>
</feature>
<feature type="transmembrane region" description="Helical" evidence="6">
    <location>
        <begin position="7"/>
        <end position="28"/>
    </location>
</feature>
<dbReference type="SUPFAM" id="SSF103481">
    <property type="entry name" value="Multidrug resistance efflux transporter EmrE"/>
    <property type="match status" value="2"/>
</dbReference>
<dbReference type="InterPro" id="IPR000620">
    <property type="entry name" value="EamA_dom"/>
</dbReference>
<keyword evidence="9" id="KW-1185">Reference proteome</keyword>
<feature type="transmembrane region" description="Helical" evidence="6">
    <location>
        <begin position="103"/>
        <end position="122"/>
    </location>
</feature>
<feature type="transmembrane region" description="Helical" evidence="6">
    <location>
        <begin position="34"/>
        <end position="61"/>
    </location>
</feature>
<dbReference type="Proteomes" id="UP000648075">
    <property type="component" value="Unassembled WGS sequence"/>
</dbReference>
<feature type="transmembrane region" description="Helical" evidence="6">
    <location>
        <begin position="246"/>
        <end position="266"/>
    </location>
</feature>
<organism evidence="8 9">
    <name type="scientific">Novosphingobium colocasiae</name>
    <dbReference type="NCBI Taxonomy" id="1256513"/>
    <lineage>
        <taxon>Bacteria</taxon>
        <taxon>Pseudomonadati</taxon>
        <taxon>Pseudomonadota</taxon>
        <taxon>Alphaproteobacteria</taxon>
        <taxon>Sphingomonadales</taxon>
        <taxon>Sphingomonadaceae</taxon>
        <taxon>Novosphingobium</taxon>
    </lineage>
</organism>
<comment type="subcellular location">
    <subcellularLocation>
        <location evidence="1">Membrane</location>
        <topology evidence="1">Multi-pass membrane protein</topology>
    </subcellularLocation>
</comment>
<evidence type="ECO:0000259" key="7">
    <source>
        <dbReference type="Pfam" id="PF00892"/>
    </source>
</evidence>
<feature type="transmembrane region" description="Helical" evidence="6">
    <location>
        <begin position="73"/>
        <end position="97"/>
    </location>
</feature>
<evidence type="ECO:0000256" key="2">
    <source>
        <dbReference type="ARBA" id="ARBA00009853"/>
    </source>
</evidence>
<feature type="transmembrane region" description="Helical" evidence="6">
    <location>
        <begin position="272"/>
        <end position="289"/>
    </location>
</feature>
<comment type="caution">
    <text evidence="8">The sequence shown here is derived from an EMBL/GenBank/DDBJ whole genome shotgun (WGS) entry which is preliminary data.</text>
</comment>
<feature type="domain" description="EamA" evidence="7">
    <location>
        <begin position="16"/>
        <end position="143"/>
    </location>
</feature>
<name>A0A918P9M0_9SPHN</name>
<evidence type="ECO:0000313" key="9">
    <source>
        <dbReference type="Proteomes" id="UP000648075"/>
    </source>
</evidence>
<evidence type="ECO:0000313" key="8">
    <source>
        <dbReference type="EMBL" id="GGY92428.1"/>
    </source>
</evidence>
<evidence type="ECO:0000256" key="4">
    <source>
        <dbReference type="ARBA" id="ARBA00022989"/>
    </source>
</evidence>
<evidence type="ECO:0000256" key="3">
    <source>
        <dbReference type="ARBA" id="ARBA00022692"/>
    </source>
</evidence>
<dbReference type="GO" id="GO:0016020">
    <property type="term" value="C:membrane"/>
    <property type="evidence" value="ECO:0007669"/>
    <property type="project" value="UniProtKB-SubCell"/>
</dbReference>
<reference evidence="8" key="2">
    <citation type="submission" date="2020-09" db="EMBL/GenBank/DDBJ databases">
        <authorList>
            <person name="Sun Q."/>
            <person name="Kim S."/>
        </authorList>
    </citation>
    <scope>NUCLEOTIDE SEQUENCE</scope>
    <source>
        <strain evidence="8">KCTC 32255</strain>
    </source>
</reference>
<accession>A0A918P9M0</accession>
<gene>
    <name evidence="8" type="ORF">GCM10011614_04020</name>
</gene>
<evidence type="ECO:0000256" key="5">
    <source>
        <dbReference type="ARBA" id="ARBA00023136"/>
    </source>
</evidence>
<reference evidence="8" key="1">
    <citation type="journal article" date="2014" name="Int. J. Syst. Evol. Microbiol.">
        <title>Complete genome sequence of Corynebacterium casei LMG S-19264T (=DSM 44701T), isolated from a smear-ripened cheese.</title>
        <authorList>
            <consortium name="US DOE Joint Genome Institute (JGI-PGF)"/>
            <person name="Walter F."/>
            <person name="Albersmeier A."/>
            <person name="Kalinowski J."/>
            <person name="Ruckert C."/>
        </authorList>
    </citation>
    <scope>NUCLEOTIDE SEQUENCE</scope>
    <source>
        <strain evidence="8">KCTC 32255</strain>
    </source>
</reference>
<feature type="transmembrane region" description="Helical" evidence="6">
    <location>
        <begin position="134"/>
        <end position="152"/>
    </location>
</feature>
<keyword evidence="3 6" id="KW-0812">Transmembrane</keyword>
<dbReference type="PANTHER" id="PTHR22911">
    <property type="entry name" value="ACYL-MALONYL CONDENSING ENZYME-RELATED"/>
    <property type="match status" value="1"/>
</dbReference>
<proteinExistence type="inferred from homology"/>
<dbReference type="AlphaFoldDB" id="A0A918P9M0"/>